<dbReference type="AlphaFoldDB" id="A0AAD2K090"/>
<feature type="region of interest" description="Disordered" evidence="1">
    <location>
        <begin position="51"/>
        <end position="78"/>
    </location>
</feature>
<organism evidence="2 3">
    <name type="scientific">Mycena citricolor</name>
    <dbReference type="NCBI Taxonomy" id="2018698"/>
    <lineage>
        <taxon>Eukaryota</taxon>
        <taxon>Fungi</taxon>
        <taxon>Dikarya</taxon>
        <taxon>Basidiomycota</taxon>
        <taxon>Agaricomycotina</taxon>
        <taxon>Agaricomycetes</taxon>
        <taxon>Agaricomycetidae</taxon>
        <taxon>Agaricales</taxon>
        <taxon>Marasmiineae</taxon>
        <taxon>Mycenaceae</taxon>
        <taxon>Mycena</taxon>
    </lineage>
</organism>
<name>A0AAD2K090_9AGAR</name>
<proteinExistence type="predicted"/>
<accession>A0AAD2K090</accession>
<reference evidence="2" key="1">
    <citation type="submission" date="2023-11" db="EMBL/GenBank/DDBJ databases">
        <authorList>
            <person name="De Vega J J."/>
            <person name="De Vega J J."/>
        </authorList>
    </citation>
    <scope>NUCLEOTIDE SEQUENCE</scope>
</reference>
<evidence type="ECO:0000256" key="1">
    <source>
        <dbReference type="SAM" id="MobiDB-lite"/>
    </source>
</evidence>
<feature type="compositionally biased region" description="Basic and acidic residues" evidence="1">
    <location>
        <begin position="1"/>
        <end position="22"/>
    </location>
</feature>
<comment type="caution">
    <text evidence="2">The sequence shown here is derived from an EMBL/GenBank/DDBJ whole genome shotgun (WGS) entry which is preliminary data.</text>
</comment>
<feature type="non-terminal residue" evidence="2">
    <location>
        <position position="78"/>
    </location>
</feature>
<protein>
    <submittedName>
        <fullName evidence="2">Uncharacterized protein</fullName>
    </submittedName>
</protein>
<sequence length="78" mass="8887">PQIRCKESERLDHEDEDSKQHTPEQLTVARGKLHKIDVQPVQGTRLMVYAPRERVGQHSPQARPPKQQGSLSLPEPES</sequence>
<evidence type="ECO:0000313" key="3">
    <source>
        <dbReference type="Proteomes" id="UP001295794"/>
    </source>
</evidence>
<evidence type="ECO:0000313" key="2">
    <source>
        <dbReference type="EMBL" id="CAK5271494.1"/>
    </source>
</evidence>
<dbReference type="Proteomes" id="UP001295794">
    <property type="component" value="Unassembled WGS sequence"/>
</dbReference>
<keyword evidence="3" id="KW-1185">Reference proteome</keyword>
<gene>
    <name evidence="2" type="ORF">MYCIT1_LOCUS16565</name>
</gene>
<dbReference type="EMBL" id="CAVNYO010000172">
    <property type="protein sequence ID" value="CAK5271494.1"/>
    <property type="molecule type" value="Genomic_DNA"/>
</dbReference>
<feature type="region of interest" description="Disordered" evidence="1">
    <location>
        <begin position="1"/>
        <end position="38"/>
    </location>
</feature>